<dbReference type="EMBL" id="KQ435771">
    <property type="protein sequence ID" value="KOX75132.1"/>
    <property type="molecule type" value="Genomic_DNA"/>
</dbReference>
<dbReference type="GO" id="GO:0080019">
    <property type="term" value="F:alcohol-forming very long-chain fatty acyl-CoA reductase activity"/>
    <property type="evidence" value="ECO:0007669"/>
    <property type="project" value="InterPro"/>
</dbReference>
<dbReference type="InterPro" id="IPR026055">
    <property type="entry name" value="FAR"/>
</dbReference>
<name>A0A0N0U5R3_9HYME</name>
<dbReference type="InterPro" id="IPR033640">
    <property type="entry name" value="FAR_C"/>
</dbReference>
<dbReference type="GO" id="GO:0035336">
    <property type="term" value="P:long-chain fatty-acyl-CoA metabolic process"/>
    <property type="evidence" value="ECO:0007669"/>
    <property type="project" value="TreeGrafter"/>
</dbReference>
<evidence type="ECO:0000259" key="5">
    <source>
        <dbReference type="Pfam" id="PF03015"/>
    </source>
</evidence>
<evidence type="ECO:0000313" key="8">
    <source>
        <dbReference type="Proteomes" id="UP000053105"/>
    </source>
</evidence>
<dbReference type="InterPro" id="IPR013120">
    <property type="entry name" value="FAR_NAD-bd"/>
</dbReference>
<dbReference type="AlphaFoldDB" id="A0A0N0U5R3"/>
<keyword evidence="4" id="KW-0472">Membrane</keyword>
<evidence type="ECO:0000256" key="4">
    <source>
        <dbReference type="RuleBase" id="RU363097"/>
    </source>
</evidence>
<dbReference type="GO" id="GO:0102965">
    <property type="term" value="F:alcohol-forming long-chain fatty acyl-CoA reductase activity"/>
    <property type="evidence" value="ECO:0007669"/>
    <property type="project" value="UniProtKB-EC"/>
</dbReference>
<reference evidence="7 8" key="1">
    <citation type="submission" date="2015-07" db="EMBL/GenBank/DDBJ databases">
        <title>The genome of Melipona quadrifasciata.</title>
        <authorList>
            <person name="Pan H."/>
            <person name="Kapheim K."/>
        </authorList>
    </citation>
    <scope>NUCLEOTIDE SEQUENCE [LARGE SCALE GENOMIC DNA]</scope>
    <source>
        <strain evidence="7">0111107301</strain>
        <tissue evidence="7">Whole body</tissue>
    </source>
</reference>
<evidence type="ECO:0000259" key="6">
    <source>
        <dbReference type="Pfam" id="PF07993"/>
    </source>
</evidence>
<accession>A0A0N0U5R3</accession>
<dbReference type="SUPFAM" id="SSF51735">
    <property type="entry name" value="NAD(P)-binding Rossmann-fold domains"/>
    <property type="match status" value="1"/>
</dbReference>
<proteinExistence type="inferred from homology"/>
<dbReference type="CDD" id="cd09071">
    <property type="entry name" value="FAR_C"/>
    <property type="match status" value="1"/>
</dbReference>
<keyword evidence="4" id="KW-0812">Transmembrane</keyword>
<keyword evidence="4" id="KW-1133">Transmembrane helix</keyword>
<keyword evidence="4" id="KW-0560">Oxidoreductase</keyword>
<feature type="domain" description="Fatty acyl-CoA reductase C-terminal" evidence="5">
    <location>
        <begin position="256"/>
        <end position="346"/>
    </location>
</feature>
<evidence type="ECO:0000256" key="3">
    <source>
        <dbReference type="ARBA" id="ARBA00023098"/>
    </source>
</evidence>
<comment type="catalytic activity">
    <reaction evidence="4">
        <text>a long-chain fatty acyl-CoA + 2 NADPH + 2 H(+) = a long-chain primary fatty alcohol + 2 NADP(+) + CoA</text>
        <dbReference type="Rhea" id="RHEA:52716"/>
        <dbReference type="ChEBI" id="CHEBI:15378"/>
        <dbReference type="ChEBI" id="CHEBI:57287"/>
        <dbReference type="ChEBI" id="CHEBI:57783"/>
        <dbReference type="ChEBI" id="CHEBI:58349"/>
        <dbReference type="ChEBI" id="CHEBI:77396"/>
        <dbReference type="ChEBI" id="CHEBI:83139"/>
        <dbReference type="EC" id="1.2.1.84"/>
    </reaction>
</comment>
<dbReference type="Gene3D" id="3.40.50.720">
    <property type="entry name" value="NAD(P)-binding Rossmann-like Domain"/>
    <property type="match status" value="2"/>
</dbReference>
<comment type="function">
    <text evidence="4">Catalyzes the reduction of fatty acyl-CoA to fatty alcohols.</text>
</comment>
<dbReference type="STRING" id="166423.A0A0N0U5R3"/>
<dbReference type="OrthoDB" id="7597560at2759"/>
<evidence type="ECO:0000313" key="7">
    <source>
        <dbReference type="EMBL" id="KOX75132.1"/>
    </source>
</evidence>
<comment type="similarity">
    <text evidence="1 4">Belongs to the fatty acyl-CoA reductase family.</text>
</comment>
<dbReference type="Proteomes" id="UP000053105">
    <property type="component" value="Unassembled WGS sequence"/>
</dbReference>
<keyword evidence="8" id="KW-1185">Reference proteome</keyword>
<dbReference type="PANTHER" id="PTHR11011">
    <property type="entry name" value="MALE STERILITY PROTEIN 2-RELATED"/>
    <property type="match status" value="1"/>
</dbReference>
<feature type="domain" description="Thioester reductase (TE)" evidence="6">
    <location>
        <begin position="52"/>
        <end position="136"/>
    </location>
</feature>
<evidence type="ECO:0000256" key="1">
    <source>
        <dbReference type="ARBA" id="ARBA00005928"/>
    </source>
</evidence>
<keyword evidence="3 4" id="KW-0443">Lipid metabolism</keyword>
<dbReference type="Pfam" id="PF07993">
    <property type="entry name" value="NAD_binding_4"/>
    <property type="match status" value="1"/>
</dbReference>
<feature type="transmembrane region" description="Helical" evidence="4">
    <location>
        <begin position="241"/>
        <end position="259"/>
    </location>
</feature>
<evidence type="ECO:0000256" key="2">
    <source>
        <dbReference type="ARBA" id="ARBA00022516"/>
    </source>
</evidence>
<keyword evidence="4" id="KW-0521">NADP</keyword>
<protein>
    <recommendedName>
        <fullName evidence="4">Fatty acyl-CoA reductase</fullName>
        <ecNumber evidence="4">1.2.1.84</ecNumber>
    </recommendedName>
</protein>
<dbReference type="PANTHER" id="PTHR11011:SF45">
    <property type="entry name" value="FATTY ACYL-COA REDUCTASE CG8306-RELATED"/>
    <property type="match status" value="1"/>
</dbReference>
<sequence length="377" mass="43865">MSLRRVLCLGATRVRESCYVVTSVEGIGGGKAGTLANNTVVFEFIKAKDGSPIFSKLHPVEGNVNLPDLGLSLKDRIMLIEKVNIVFHVAAAITFKQLLDDVVNTNMKGTSRIIDLYKKLKYVISFINVSTAYSKLLQKIINILQYKLGNFIFNVKMVPAKKDTRLDLVPVDYVIDTILCAVWYITIHRDSEVKVYNCMSNADLLRWGYLVDIFLECSVKTPMNDVLWYPYCKVVENKFVYFKYILACFVSCFFYGYCFKTSGRTINKKWHFRMMKINKYFNYLFTTLKHFTTHKWTFRKDNVYKMKEDINVLKDSNKLKLDLQNIDWRKYITNYHMGGVKFILKEKSDPVNAARRLSLISFTCPGATWVSERHWTR</sequence>
<dbReference type="Pfam" id="PF03015">
    <property type="entry name" value="Sterile"/>
    <property type="match status" value="1"/>
</dbReference>
<gene>
    <name evidence="7" type="ORF">WN51_14279</name>
</gene>
<keyword evidence="2 4" id="KW-0444">Lipid biosynthesis</keyword>
<dbReference type="InterPro" id="IPR036291">
    <property type="entry name" value="NAD(P)-bd_dom_sf"/>
</dbReference>
<dbReference type="EC" id="1.2.1.84" evidence="4"/>
<organism evidence="7 8">
    <name type="scientific">Melipona quadrifasciata</name>
    <dbReference type="NCBI Taxonomy" id="166423"/>
    <lineage>
        <taxon>Eukaryota</taxon>
        <taxon>Metazoa</taxon>
        <taxon>Ecdysozoa</taxon>
        <taxon>Arthropoda</taxon>
        <taxon>Hexapoda</taxon>
        <taxon>Insecta</taxon>
        <taxon>Pterygota</taxon>
        <taxon>Neoptera</taxon>
        <taxon>Endopterygota</taxon>
        <taxon>Hymenoptera</taxon>
        <taxon>Apocrita</taxon>
        <taxon>Aculeata</taxon>
        <taxon>Apoidea</taxon>
        <taxon>Anthophila</taxon>
        <taxon>Apidae</taxon>
        <taxon>Melipona</taxon>
    </lineage>
</organism>